<gene>
    <name evidence="15" type="ORF">SmJEL517_g04556</name>
</gene>
<comment type="similarity">
    <text evidence="12">Belongs to the ubiquitin-conjugating enzyme family.</text>
</comment>
<dbReference type="Gene3D" id="3.10.110.10">
    <property type="entry name" value="Ubiquitin Conjugating Enzyme"/>
    <property type="match status" value="1"/>
</dbReference>
<reference evidence="15 16" key="1">
    <citation type="journal article" date="2019" name="Sci. Rep.">
        <title>Comparative genomics of chytrid fungi reveal insights into the obligate biotrophic and pathogenic lifestyle of Synchytrium endobioticum.</title>
        <authorList>
            <person name="van de Vossenberg B.T.L.H."/>
            <person name="Warris S."/>
            <person name="Nguyen H.D.T."/>
            <person name="van Gent-Pelzer M.P.E."/>
            <person name="Joly D.L."/>
            <person name="van de Geest H.C."/>
            <person name="Bonants P.J.M."/>
            <person name="Smith D.S."/>
            <person name="Levesque C.A."/>
            <person name="van der Lee T.A.J."/>
        </authorList>
    </citation>
    <scope>NUCLEOTIDE SEQUENCE [LARGE SCALE GENOMIC DNA]</scope>
    <source>
        <strain evidence="15 16">JEL517</strain>
    </source>
</reference>
<dbReference type="InterPro" id="IPR000608">
    <property type="entry name" value="UBC"/>
</dbReference>
<dbReference type="RefSeq" id="XP_031023540.1">
    <property type="nucleotide sequence ID" value="XM_031170484.1"/>
</dbReference>
<protein>
    <recommendedName>
        <fullName evidence="8">SUMO-conjugating enzyme UBC9</fullName>
    </recommendedName>
    <alternativeName>
        <fullName evidence="9">Ubiquitin carrier protein 9</fullName>
    </alternativeName>
    <alternativeName>
        <fullName evidence="10">Ubiquitin-conjugating enzyme E2-18 kDa</fullName>
    </alternativeName>
</protein>
<dbReference type="CDD" id="cd23798">
    <property type="entry name" value="UBCc_UBE2I"/>
    <property type="match status" value="1"/>
</dbReference>
<evidence type="ECO:0000256" key="8">
    <source>
        <dbReference type="ARBA" id="ARBA00039165"/>
    </source>
</evidence>
<dbReference type="InterPro" id="IPR016135">
    <property type="entry name" value="UBQ-conjugating_enzyme/RWD"/>
</dbReference>
<keyword evidence="4 12" id="KW-0547">Nucleotide-binding</keyword>
<keyword evidence="16" id="KW-1185">Reference proteome</keyword>
<evidence type="ECO:0000259" key="14">
    <source>
        <dbReference type="PROSITE" id="PS50127"/>
    </source>
</evidence>
<dbReference type="PROSITE" id="PS50127">
    <property type="entry name" value="UBC_2"/>
    <property type="match status" value="1"/>
</dbReference>
<dbReference type="STRING" id="1806994.A0A507BTG8"/>
<dbReference type="InterPro" id="IPR050113">
    <property type="entry name" value="Ub_conjugating_enzyme"/>
</dbReference>
<dbReference type="EMBL" id="QEAO01000032">
    <property type="protein sequence ID" value="TPX32297.1"/>
    <property type="molecule type" value="Genomic_DNA"/>
</dbReference>
<evidence type="ECO:0000256" key="11">
    <source>
        <dbReference type="PROSITE-ProRule" id="PRU10133"/>
    </source>
</evidence>
<evidence type="ECO:0000256" key="3">
    <source>
        <dbReference type="ARBA" id="ARBA00022679"/>
    </source>
</evidence>
<feature type="domain" description="UBC core" evidence="14">
    <location>
        <begin position="228"/>
        <end position="385"/>
    </location>
</feature>
<feature type="region of interest" description="Disordered" evidence="13">
    <location>
        <begin position="1"/>
        <end position="28"/>
    </location>
</feature>
<evidence type="ECO:0000256" key="5">
    <source>
        <dbReference type="ARBA" id="ARBA00022786"/>
    </source>
</evidence>
<keyword evidence="7" id="KW-0539">Nucleus</keyword>
<dbReference type="PROSITE" id="PS00183">
    <property type="entry name" value="UBC_1"/>
    <property type="match status" value="1"/>
</dbReference>
<dbReference type="PANTHER" id="PTHR24067">
    <property type="entry name" value="UBIQUITIN-CONJUGATING ENZYME E2"/>
    <property type="match status" value="1"/>
</dbReference>
<dbReference type="OrthoDB" id="6600758at2759"/>
<accession>A0A507BTG8</accession>
<feature type="compositionally biased region" description="Polar residues" evidence="13">
    <location>
        <begin position="9"/>
        <end position="21"/>
    </location>
</feature>
<evidence type="ECO:0000256" key="9">
    <source>
        <dbReference type="ARBA" id="ARBA00044296"/>
    </source>
</evidence>
<evidence type="ECO:0000256" key="2">
    <source>
        <dbReference type="ARBA" id="ARBA00004718"/>
    </source>
</evidence>
<organism evidence="15 16">
    <name type="scientific">Synchytrium microbalum</name>
    <dbReference type="NCBI Taxonomy" id="1806994"/>
    <lineage>
        <taxon>Eukaryota</taxon>
        <taxon>Fungi</taxon>
        <taxon>Fungi incertae sedis</taxon>
        <taxon>Chytridiomycota</taxon>
        <taxon>Chytridiomycota incertae sedis</taxon>
        <taxon>Chytridiomycetes</taxon>
        <taxon>Synchytriales</taxon>
        <taxon>Synchytriaceae</taxon>
        <taxon>Synchytrium</taxon>
    </lineage>
</organism>
<evidence type="ECO:0000256" key="13">
    <source>
        <dbReference type="SAM" id="MobiDB-lite"/>
    </source>
</evidence>
<comment type="pathway">
    <text evidence="2">Protein modification; protein sumoylation.</text>
</comment>
<dbReference type="SUPFAM" id="SSF54495">
    <property type="entry name" value="UBC-like"/>
    <property type="match status" value="1"/>
</dbReference>
<evidence type="ECO:0000256" key="7">
    <source>
        <dbReference type="ARBA" id="ARBA00023242"/>
    </source>
</evidence>
<keyword evidence="5 12" id="KW-0833">Ubl conjugation pathway</keyword>
<dbReference type="GO" id="GO:0005634">
    <property type="term" value="C:nucleus"/>
    <property type="evidence" value="ECO:0007669"/>
    <property type="project" value="UniProtKB-SubCell"/>
</dbReference>
<dbReference type="GO" id="GO:0005694">
    <property type="term" value="C:chromosome"/>
    <property type="evidence" value="ECO:0007669"/>
    <property type="project" value="UniProtKB-ARBA"/>
</dbReference>
<dbReference type="GO" id="GO:0016925">
    <property type="term" value="P:protein sumoylation"/>
    <property type="evidence" value="ECO:0007669"/>
    <property type="project" value="UniProtKB-ARBA"/>
</dbReference>
<evidence type="ECO:0000256" key="12">
    <source>
        <dbReference type="RuleBase" id="RU362109"/>
    </source>
</evidence>
<evidence type="ECO:0000256" key="4">
    <source>
        <dbReference type="ARBA" id="ARBA00022741"/>
    </source>
</evidence>
<dbReference type="SMART" id="SM00212">
    <property type="entry name" value="UBCc"/>
    <property type="match status" value="1"/>
</dbReference>
<evidence type="ECO:0000313" key="16">
    <source>
        <dbReference type="Proteomes" id="UP000319731"/>
    </source>
</evidence>
<comment type="subcellular location">
    <subcellularLocation>
        <location evidence="1">Nucleus</location>
    </subcellularLocation>
</comment>
<name>A0A507BTG8_9FUNG</name>
<evidence type="ECO:0000256" key="6">
    <source>
        <dbReference type="ARBA" id="ARBA00022840"/>
    </source>
</evidence>
<dbReference type="Proteomes" id="UP000319731">
    <property type="component" value="Unassembled WGS sequence"/>
</dbReference>
<feature type="active site" description="Glycyl thioester intermediate" evidence="11">
    <location>
        <position position="321"/>
    </location>
</feature>
<dbReference type="AlphaFoldDB" id="A0A507BTG8"/>
<evidence type="ECO:0000256" key="10">
    <source>
        <dbReference type="ARBA" id="ARBA00081544"/>
    </source>
</evidence>
<dbReference type="Pfam" id="PF00179">
    <property type="entry name" value="UQ_con"/>
    <property type="match status" value="1"/>
</dbReference>
<keyword evidence="6 12" id="KW-0067">ATP-binding</keyword>
<proteinExistence type="inferred from homology"/>
<evidence type="ECO:0000256" key="1">
    <source>
        <dbReference type="ARBA" id="ARBA00004123"/>
    </source>
</evidence>
<sequence length="387" mass="44183">MSKRKVQSAHDTTTIAPTSSIKKPKTASALHVKFDDDIQTSDIHTTNIDEHPKPSFATIHDTEDTDHIIEDDNNDEPVEEHLTIDAWKAVKESRENVESALRKTLISTKQKKRALNERLAKQATAKKARISERARFLPDDVVDAFMEERRGVKVQEKLAQRDPADQVEKVLRRKASRKQEEYQVRDVTIKTRSPRFPHRRPINTDASEKRTAHLFSSGRISRVPALVNIGRRIAYGFWAKPEKKPDGTMDLTNWTVGIPGMIILFWAISQHPALGKVGTPWEGGLYKIQMQFPEEYPQKPPKCKFIPPLFHPNVYPSGTICLSILNEEEDWKPSLTIKQIVTGVQDLLNEPNPESPAQTEAYILFKKDRAAYEKKVRQIAKDYAPKD</sequence>
<comment type="caution">
    <text evidence="15">The sequence shown here is derived from an EMBL/GenBank/DDBJ whole genome shotgun (WGS) entry which is preliminary data.</text>
</comment>
<dbReference type="FunFam" id="3.10.110.10:FF:000035">
    <property type="entry name" value="SUMO-conjugating enzyme ubc9"/>
    <property type="match status" value="1"/>
</dbReference>
<dbReference type="InterPro" id="IPR023313">
    <property type="entry name" value="UBQ-conjugating_AS"/>
</dbReference>
<keyword evidence="3" id="KW-0808">Transferase</keyword>
<dbReference type="GO" id="GO:0019787">
    <property type="term" value="F:ubiquitin-like protein transferase activity"/>
    <property type="evidence" value="ECO:0007669"/>
    <property type="project" value="UniProtKB-ARBA"/>
</dbReference>
<evidence type="ECO:0000313" key="15">
    <source>
        <dbReference type="EMBL" id="TPX32297.1"/>
    </source>
</evidence>
<dbReference type="GeneID" id="42005781"/>
<dbReference type="GO" id="GO:0005524">
    <property type="term" value="F:ATP binding"/>
    <property type="evidence" value="ECO:0007669"/>
    <property type="project" value="UniProtKB-UniRule"/>
</dbReference>